<dbReference type="Proteomes" id="UP000557739">
    <property type="component" value="Unassembled WGS sequence"/>
</dbReference>
<keyword evidence="5" id="KW-1185">Reference proteome</keyword>
<evidence type="ECO:0000313" key="4">
    <source>
        <dbReference type="EMBL" id="MBB5697178.1"/>
    </source>
</evidence>
<organism evidence="4 5">
    <name type="scientific">Sphingomonas yantingensis</name>
    <dbReference type="NCBI Taxonomy" id="1241761"/>
    <lineage>
        <taxon>Bacteria</taxon>
        <taxon>Pseudomonadati</taxon>
        <taxon>Pseudomonadota</taxon>
        <taxon>Alphaproteobacteria</taxon>
        <taxon>Sphingomonadales</taxon>
        <taxon>Sphingomonadaceae</taxon>
        <taxon>Sphingomonas</taxon>
    </lineage>
</organism>
<proteinExistence type="inferred from homology"/>
<comment type="caution">
    <text evidence="4">The sequence shown here is derived from an EMBL/GenBank/DDBJ whole genome shotgun (WGS) entry which is preliminary data.</text>
</comment>
<comment type="similarity">
    <text evidence="1">Belongs to the CBP3 family.</text>
</comment>
<comment type="similarity">
    <text evidence="2">Belongs to the UPF0174 family.</text>
</comment>
<dbReference type="EMBL" id="JACIJJ010000001">
    <property type="protein sequence ID" value="MBB5697178.1"/>
    <property type="molecule type" value="Genomic_DNA"/>
</dbReference>
<dbReference type="PANTHER" id="PTHR12184:SF1">
    <property type="entry name" value="UBIQUINOL-CYTOCHROME-C REDUCTASE COMPLEX ASSEMBLY FACTOR 1"/>
    <property type="match status" value="1"/>
</dbReference>
<evidence type="ECO:0000256" key="1">
    <source>
        <dbReference type="ARBA" id="ARBA00006407"/>
    </source>
</evidence>
<dbReference type="Pfam" id="PF03981">
    <property type="entry name" value="Ubiq_cyt_C_chap"/>
    <property type="match status" value="1"/>
</dbReference>
<dbReference type="InterPro" id="IPR007129">
    <property type="entry name" value="Ubiqinol_cyt_c_chaperone_CPB3"/>
</dbReference>
<dbReference type="AlphaFoldDB" id="A0A7W9AMP4"/>
<evidence type="ECO:0000259" key="3">
    <source>
        <dbReference type="Pfam" id="PF03981"/>
    </source>
</evidence>
<evidence type="ECO:0000313" key="5">
    <source>
        <dbReference type="Proteomes" id="UP000557739"/>
    </source>
</evidence>
<evidence type="ECO:0000256" key="2">
    <source>
        <dbReference type="ARBA" id="ARBA00006436"/>
    </source>
</evidence>
<dbReference type="RefSeq" id="WP_184023868.1">
    <property type="nucleotide sequence ID" value="NZ_JACIJJ010000001.1"/>
</dbReference>
<accession>A0A7W9AMP4</accession>
<dbReference type="InterPro" id="IPR021150">
    <property type="entry name" value="Ubiq_cyt_c_chap"/>
</dbReference>
<feature type="domain" description="Ubiquinol-cytochrome c chaperone" evidence="3">
    <location>
        <begin position="37"/>
        <end position="145"/>
    </location>
</feature>
<name>A0A7W9AMP4_9SPHN</name>
<reference evidence="4 5" key="1">
    <citation type="submission" date="2020-08" db="EMBL/GenBank/DDBJ databases">
        <title>Genomic Encyclopedia of Type Strains, Phase IV (KMG-IV): sequencing the most valuable type-strain genomes for metagenomic binning, comparative biology and taxonomic classification.</title>
        <authorList>
            <person name="Goeker M."/>
        </authorList>
    </citation>
    <scope>NUCLEOTIDE SEQUENCE [LARGE SCALE GENOMIC DNA]</scope>
    <source>
        <strain evidence="4 5">DSM 27244</strain>
    </source>
</reference>
<protein>
    <submittedName>
        <fullName evidence="4">Cytochrome b pre-mRNA-processing protein 3</fullName>
    </submittedName>
</protein>
<dbReference type="PANTHER" id="PTHR12184">
    <property type="entry name" value="UBIQUINOL-CYTOCHROME C REDUCTASE COMPLEX ASSEMBLY FACTOR 1 FAMILY MEMBER"/>
    <property type="match status" value="1"/>
</dbReference>
<gene>
    <name evidence="4" type="ORF">FHR19_000503</name>
</gene>
<sequence>MGLFQRLFGKAAPREGEPLYAAIVERARQPHWYVEGGVPDTIDGRFDMVAAVLAMVLLRLESDGERSAALSASLAECFIEDMDVQLRQQGVGDIMVGKHIGKMMGMLGGRLGAYRDGLAGGDLDGAIVRNVWRGETPPPAALAHVREGLVGFRSDLNGMGADRLREGVLP</sequence>